<evidence type="ECO:0000256" key="1">
    <source>
        <dbReference type="SAM" id="MobiDB-lite"/>
    </source>
</evidence>
<dbReference type="GO" id="GO:0005975">
    <property type="term" value="P:carbohydrate metabolic process"/>
    <property type="evidence" value="ECO:0007669"/>
    <property type="project" value="InterPro"/>
</dbReference>
<proteinExistence type="predicted"/>
<sequence>MAHFTRRFGARLAAAMTSSALLVTLVAAPASGWEGIPGGSLSDGRPGVGALANIIDKTYQSLSDRVRPSGYAPTSVNGGYEGMFVRDSSIQAMAMQSAGETDKARSVLQYIASYGAVKGLERAPRYLPNEQFQIRAAVPVPSGNPDIPTLRYESTDTALFKLNAPSHGASQSFVATDNNISKAEFALLNLGPSEAKVAVSLRSAYSDDTSTVAESEASVAPSGSAPSWVSFSFPAAEHLVIGRTYYLVIQAAAAAAGDVQYWGSVGGSTASSSSLNFDSGWRSTQDRGAFRIFTPSGGSVEGAQSQLDFDGSAFRVSSGNRVAQPFTLTDSTLSSVALHAWADAGETGTARVSIRTSRDGGEVAYGILAGSALGTEPNAAWTSVPLTVTDKDCVTAGSTYYLHVESTNSSARIAVDGSSHVVAAPGAMWNYENSKWSESNKTLAFAINSDGQQAETAPKPSHIVARVGQADSLTQTLAVGSPLSGLDVYLAKGTGATGEIQVTIEDDASWSRTAVIAASDLTTSGAWHRVEFPTVGVRGNDHYKVTIAAPKSSAGSIEVFGVNQAGQGAAIELTLDAASTATTQDATIAFNALSLVYEGESMENQPDGNYMYLLAWARYIEAFPNDVAFRNETFPIVSSWADYYLTDEYWNDSINPKTDKPLNLLFNPLLEHSRKKVHFPAYDLITNVFASQALHDLAIVARDVPGKEAAAADWDGWSKKITQGIEDNLIVTRTVNGESKKIYRELYAVADGANPQKLGALSAYDGFTWVNLAPIAAGWYDLDLQIMANTYEAYLEEGSYTWQKPDGGAWQMLNACSSAGPDSGGTCNDAAEVIGKGLGWEFAMIKKIGGAVEQQRLPVVTDFVVAKTPSGLLQESFYPDGRPKDAGNQEQTSWWIWGALAAYPRASVTGATPTIEGIPALGQTLTADSGAWGPSGVNLAYQWYADGVAIPGATSSSLVIPAAAIGKRVSIRIVGSLAGHDHLIRESAATEPVGPTAVAGSIPTIAGTAQVGETLTAVAGTWTQGADLAFQWFADESPIAGATSSQLLLTANHTGKKIRVEVTGSKDGFTPLTLQSTQTPAVSAPPTTPSKEISGSIPTIAGTAQVGETLTAQTGKWAPTGITFTYQWYQDGHAVRGATRSSLVLAPGQVNKRISVTVTGVLAGARPVSRESSQTARVAKGKLTSRKVTIRGKARVGKKVKAVTRAWAPKPVKLTYRWYANKKRIKGATKKTLRIKAKQHGKKITVRVVGKKPGYADIVRVSAAKKARR</sequence>
<dbReference type="Proteomes" id="UP000316181">
    <property type="component" value="Unassembled WGS sequence"/>
</dbReference>
<dbReference type="Gene3D" id="2.60.40.2700">
    <property type="match status" value="4"/>
</dbReference>
<feature type="chain" id="PRO_5039584147" description="Ig-like domain-containing protein" evidence="2">
    <location>
        <begin position="33"/>
        <end position="1269"/>
    </location>
</feature>
<feature type="region of interest" description="Disordered" evidence="1">
    <location>
        <begin position="1077"/>
        <end position="1096"/>
    </location>
</feature>
<feature type="signal peptide" evidence="2">
    <location>
        <begin position="1"/>
        <end position="32"/>
    </location>
</feature>
<protein>
    <recommendedName>
        <fullName evidence="5">Ig-like domain-containing protein</fullName>
    </recommendedName>
</protein>
<evidence type="ECO:0000313" key="3">
    <source>
        <dbReference type="EMBL" id="TQK75538.1"/>
    </source>
</evidence>
<name>A0A542SLU6_9MICO</name>
<dbReference type="EMBL" id="VFNV01000001">
    <property type="protein sequence ID" value="TQK75538.1"/>
    <property type="molecule type" value="Genomic_DNA"/>
</dbReference>
<evidence type="ECO:0000313" key="4">
    <source>
        <dbReference type="Proteomes" id="UP000316181"/>
    </source>
</evidence>
<gene>
    <name evidence="3" type="ORF">FB389_0165</name>
</gene>
<dbReference type="AlphaFoldDB" id="A0A542SLU6"/>
<dbReference type="InterPro" id="IPR008928">
    <property type="entry name" value="6-hairpin_glycosidase_sf"/>
</dbReference>
<evidence type="ECO:0008006" key="5">
    <source>
        <dbReference type="Google" id="ProtNLM"/>
    </source>
</evidence>
<evidence type="ECO:0000256" key="2">
    <source>
        <dbReference type="SAM" id="SignalP"/>
    </source>
</evidence>
<dbReference type="SUPFAM" id="SSF48208">
    <property type="entry name" value="Six-hairpin glycosidases"/>
    <property type="match status" value="2"/>
</dbReference>
<reference evidence="3 4" key="1">
    <citation type="submission" date="2019-06" db="EMBL/GenBank/DDBJ databases">
        <title>Sequencing the genomes of 1000 actinobacteria strains.</title>
        <authorList>
            <person name="Klenk H.-P."/>
        </authorList>
    </citation>
    <scope>NUCLEOTIDE SEQUENCE [LARGE SCALE GENOMIC DNA]</scope>
    <source>
        <strain evidence="3 4">DSM 10596</strain>
    </source>
</reference>
<keyword evidence="4" id="KW-1185">Reference proteome</keyword>
<organism evidence="3 4">
    <name type="scientific">Rarobacter incanus</name>
    <dbReference type="NCBI Taxonomy" id="153494"/>
    <lineage>
        <taxon>Bacteria</taxon>
        <taxon>Bacillati</taxon>
        <taxon>Actinomycetota</taxon>
        <taxon>Actinomycetes</taxon>
        <taxon>Micrococcales</taxon>
        <taxon>Rarobacteraceae</taxon>
        <taxon>Rarobacter</taxon>
    </lineage>
</organism>
<accession>A0A542SLU6</accession>
<comment type="caution">
    <text evidence="3">The sequence shown here is derived from an EMBL/GenBank/DDBJ whole genome shotgun (WGS) entry which is preliminary data.</text>
</comment>
<keyword evidence="2" id="KW-0732">Signal</keyword>